<dbReference type="NCBIfam" id="NF001159">
    <property type="entry name" value="PRK00150.1-3"/>
    <property type="match status" value="1"/>
</dbReference>
<dbReference type="NCBIfam" id="TIGR00079">
    <property type="entry name" value="pept_deformyl"/>
    <property type="match status" value="1"/>
</dbReference>
<dbReference type="Proteomes" id="UP000215546">
    <property type="component" value="Unassembled WGS sequence"/>
</dbReference>
<name>A0A233VIH5_FINMA</name>
<evidence type="ECO:0000313" key="7">
    <source>
        <dbReference type="EMBL" id="OXZ32198.1"/>
    </source>
</evidence>
<dbReference type="EC" id="3.5.1.88" evidence="6"/>
<dbReference type="PANTHER" id="PTHR10458">
    <property type="entry name" value="PEPTIDE DEFORMYLASE"/>
    <property type="match status" value="1"/>
</dbReference>
<protein>
    <recommendedName>
        <fullName evidence="6">Peptide deformylase</fullName>
        <shortName evidence="6">PDF</shortName>
        <ecNumber evidence="6">3.5.1.88</ecNumber>
    </recommendedName>
    <alternativeName>
        <fullName evidence="6">Polypeptide deformylase</fullName>
    </alternativeName>
</protein>
<evidence type="ECO:0000256" key="4">
    <source>
        <dbReference type="ARBA" id="ARBA00022917"/>
    </source>
</evidence>
<comment type="caution">
    <text evidence="7">The sequence shown here is derived from an EMBL/GenBank/DDBJ whole genome shotgun (WGS) entry which is preliminary data.</text>
</comment>
<keyword evidence="2 6" id="KW-0479">Metal-binding</keyword>
<comment type="function">
    <text evidence="6">Removes the formyl group from the N-terminal Met of newly synthesized proteins. Requires at least a dipeptide for an efficient rate of reaction. N-terminal L-methionine is a prerequisite for activity but the enzyme has broad specificity at other positions.</text>
</comment>
<dbReference type="InterPro" id="IPR036821">
    <property type="entry name" value="Peptide_deformylase_sf"/>
</dbReference>
<dbReference type="GO" id="GO:0046872">
    <property type="term" value="F:metal ion binding"/>
    <property type="evidence" value="ECO:0007669"/>
    <property type="project" value="UniProtKB-KW"/>
</dbReference>
<feature type="binding site" evidence="6">
    <location>
        <position position="137"/>
    </location>
    <ligand>
        <name>Fe cation</name>
        <dbReference type="ChEBI" id="CHEBI:24875"/>
    </ligand>
</feature>
<organism evidence="7 8">
    <name type="scientific">Finegoldia magna</name>
    <name type="common">Peptostreptococcus magnus</name>
    <dbReference type="NCBI Taxonomy" id="1260"/>
    <lineage>
        <taxon>Bacteria</taxon>
        <taxon>Bacillati</taxon>
        <taxon>Bacillota</taxon>
        <taxon>Tissierellia</taxon>
        <taxon>Tissierellales</taxon>
        <taxon>Peptoniphilaceae</taxon>
        <taxon>Finegoldia</taxon>
    </lineage>
</organism>
<feature type="binding site" evidence="6">
    <location>
        <position position="133"/>
    </location>
    <ligand>
        <name>Fe cation</name>
        <dbReference type="ChEBI" id="CHEBI:24875"/>
    </ligand>
</feature>
<evidence type="ECO:0000313" key="8">
    <source>
        <dbReference type="Proteomes" id="UP000215546"/>
    </source>
</evidence>
<accession>A0A233VIH5</accession>
<keyword evidence="3 6" id="KW-0378">Hydrolase</keyword>
<dbReference type="InterPro" id="IPR023635">
    <property type="entry name" value="Peptide_deformylase"/>
</dbReference>
<keyword evidence="4 6" id="KW-0648">Protein biosynthesis</keyword>
<dbReference type="GO" id="GO:0042586">
    <property type="term" value="F:peptide deformylase activity"/>
    <property type="evidence" value="ECO:0007669"/>
    <property type="project" value="UniProtKB-UniRule"/>
</dbReference>
<dbReference type="RefSeq" id="WP_094208528.1">
    <property type="nucleotide sequence ID" value="NZ_JAPJPX010000001.1"/>
</dbReference>
<evidence type="ECO:0000256" key="1">
    <source>
        <dbReference type="ARBA" id="ARBA00010759"/>
    </source>
</evidence>
<proteinExistence type="inferred from homology"/>
<gene>
    <name evidence="6" type="primary">def</name>
    <name evidence="7" type="ORF">B9N55_05110</name>
</gene>
<dbReference type="GO" id="GO:0006412">
    <property type="term" value="P:translation"/>
    <property type="evidence" value="ECO:0007669"/>
    <property type="project" value="UniProtKB-UniRule"/>
</dbReference>
<evidence type="ECO:0000256" key="2">
    <source>
        <dbReference type="ARBA" id="ARBA00022723"/>
    </source>
</evidence>
<reference evidence="8" key="1">
    <citation type="submission" date="2017-04" db="EMBL/GenBank/DDBJ databases">
        <title>Finegoldia magna isolated from orthopedic joint implant-associated infections.</title>
        <authorList>
            <person name="Bjorklund S."/>
            <person name="Bruggemann H."/>
            <person name="Jensen A."/>
            <person name="Hellmark B."/>
            <person name="Soderquist B."/>
        </authorList>
    </citation>
    <scope>NUCLEOTIDE SEQUENCE [LARGE SCALE GENOMIC DNA]</scope>
    <source>
        <strain evidence="8">12T273</strain>
    </source>
</reference>
<dbReference type="FunFam" id="3.90.45.10:FF:000005">
    <property type="entry name" value="Peptide deformylase"/>
    <property type="match status" value="1"/>
</dbReference>
<dbReference type="SUPFAM" id="SSF56420">
    <property type="entry name" value="Peptide deformylase"/>
    <property type="match status" value="1"/>
</dbReference>
<feature type="binding site" evidence="6">
    <location>
        <position position="91"/>
    </location>
    <ligand>
        <name>Fe cation</name>
        <dbReference type="ChEBI" id="CHEBI:24875"/>
    </ligand>
</feature>
<dbReference type="CDD" id="cd00487">
    <property type="entry name" value="Pep_deformylase"/>
    <property type="match status" value="1"/>
</dbReference>
<comment type="cofactor">
    <cofactor evidence="6">
        <name>Fe(2+)</name>
        <dbReference type="ChEBI" id="CHEBI:29033"/>
    </cofactor>
    <text evidence="6">Binds 1 Fe(2+) ion.</text>
</comment>
<dbReference type="AlphaFoldDB" id="A0A233VIH5"/>
<dbReference type="HAMAP" id="MF_00163">
    <property type="entry name" value="Pep_deformylase"/>
    <property type="match status" value="1"/>
</dbReference>
<dbReference type="PIRSF" id="PIRSF004749">
    <property type="entry name" value="Pep_def"/>
    <property type="match status" value="1"/>
</dbReference>
<comment type="similarity">
    <text evidence="1 6">Belongs to the polypeptide deformylase family.</text>
</comment>
<dbReference type="Gene3D" id="3.90.45.10">
    <property type="entry name" value="Peptide deformylase"/>
    <property type="match status" value="1"/>
</dbReference>
<dbReference type="PANTHER" id="PTHR10458:SF22">
    <property type="entry name" value="PEPTIDE DEFORMYLASE"/>
    <property type="match status" value="1"/>
</dbReference>
<dbReference type="Pfam" id="PF01327">
    <property type="entry name" value="Pep_deformylase"/>
    <property type="match status" value="1"/>
</dbReference>
<feature type="active site" evidence="6">
    <location>
        <position position="134"/>
    </location>
</feature>
<keyword evidence="5 6" id="KW-0408">Iron</keyword>
<evidence type="ECO:0000256" key="3">
    <source>
        <dbReference type="ARBA" id="ARBA00022801"/>
    </source>
</evidence>
<evidence type="ECO:0000256" key="6">
    <source>
        <dbReference type="HAMAP-Rule" id="MF_00163"/>
    </source>
</evidence>
<sequence>MALRQIRLKNDPILRKKSREVEKIDERIKQIVEDMFETMYENKGIGLACVQVGMLKRIVVIDMQDEDGQMVLINPKIIKKSDEKQINVEGCLSIPGENGYVERPKTVIVEYTDLNGNVQQKTASDYKAHCFCHELDHLDGVLYTDKVLNLSEEEIERLNNEK</sequence>
<dbReference type="EMBL" id="NDYE01000012">
    <property type="protein sequence ID" value="OXZ32198.1"/>
    <property type="molecule type" value="Genomic_DNA"/>
</dbReference>
<comment type="catalytic activity">
    <reaction evidence="6">
        <text>N-terminal N-formyl-L-methionyl-[peptide] + H2O = N-terminal L-methionyl-[peptide] + formate</text>
        <dbReference type="Rhea" id="RHEA:24420"/>
        <dbReference type="Rhea" id="RHEA-COMP:10639"/>
        <dbReference type="Rhea" id="RHEA-COMP:10640"/>
        <dbReference type="ChEBI" id="CHEBI:15377"/>
        <dbReference type="ChEBI" id="CHEBI:15740"/>
        <dbReference type="ChEBI" id="CHEBI:49298"/>
        <dbReference type="ChEBI" id="CHEBI:64731"/>
        <dbReference type="EC" id="3.5.1.88"/>
    </reaction>
</comment>
<dbReference type="PRINTS" id="PR01576">
    <property type="entry name" value="PDEFORMYLASE"/>
</dbReference>
<evidence type="ECO:0000256" key="5">
    <source>
        <dbReference type="ARBA" id="ARBA00023004"/>
    </source>
</evidence>